<comment type="caution">
    <text evidence="2">The sequence shown here is derived from an EMBL/GenBank/DDBJ whole genome shotgun (WGS) entry which is preliminary data.</text>
</comment>
<feature type="region of interest" description="Disordered" evidence="1">
    <location>
        <begin position="44"/>
        <end position="63"/>
    </location>
</feature>
<organism evidence="2 3">
    <name type="scientific">Malus baccata</name>
    <name type="common">Siberian crab apple</name>
    <name type="synonym">Pyrus baccata</name>
    <dbReference type="NCBI Taxonomy" id="106549"/>
    <lineage>
        <taxon>Eukaryota</taxon>
        <taxon>Viridiplantae</taxon>
        <taxon>Streptophyta</taxon>
        <taxon>Embryophyta</taxon>
        <taxon>Tracheophyta</taxon>
        <taxon>Spermatophyta</taxon>
        <taxon>Magnoliopsida</taxon>
        <taxon>eudicotyledons</taxon>
        <taxon>Gunneridae</taxon>
        <taxon>Pentapetalae</taxon>
        <taxon>rosids</taxon>
        <taxon>fabids</taxon>
        <taxon>Rosales</taxon>
        <taxon>Rosaceae</taxon>
        <taxon>Amygdaloideae</taxon>
        <taxon>Maleae</taxon>
        <taxon>Malus</taxon>
    </lineage>
</organism>
<sequence length="120" mass="13133">MASSPSSCFTNLPTRLPISLSVSLPLLFQSSLFSSNLHTQSKEWKSKRPIRTQPGLGSRSTQGKTHTIEMALVFPLIENAICYVVGVPPPPPYLVVVRAMHTALVLTTQNSNCLGRWDAI</sequence>
<dbReference type="Proteomes" id="UP000315295">
    <property type="component" value="Unassembled WGS sequence"/>
</dbReference>
<dbReference type="EMBL" id="VIEB01000559">
    <property type="protein sequence ID" value="TQD86656.1"/>
    <property type="molecule type" value="Genomic_DNA"/>
</dbReference>
<gene>
    <name evidence="2" type="ORF">C1H46_027782</name>
</gene>
<keyword evidence="3" id="KW-1185">Reference proteome</keyword>
<protein>
    <submittedName>
        <fullName evidence="2">Uncharacterized protein</fullName>
    </submittedName>
</protein>
<proteinExistence type="predicted"/>
<reference evidence="2 3" key="1">
    <citation type="journal article" date="2019" name="G3 (Bethesda)">
        <title>Sequencing of a Wild Apple (Malus baccata) Genome Unravels the Differences Between Cultivated and Wild Apple Species Regarding Disease Resistance and Cold Tolerance.</title>
        <authorList>
            <person name="Chen X."/>
        </authorList>
    </citation>
    <scope>NUCLEOTIDE SEQUENCE [LARGE SCALE GENOMIC DNA]</scope>
    <source>
        <strain evidence="3">cv. Shandingzi</strain>
        <tissue evidence="2">Leaves</tissue>
    </source>
</reference>
<evidence type="ECO:0000256" key="1">
    <source>
        <dbReference type="SAM" id="MobiDB-lite"/>
    </source>
</evidence>
<evidence type="ECO:0000313" key="3">
    <source>
        <dbReference type="Proteomes" id="UP000315295"/>
    </source>
</evidence>
<name>A0A540LJK5_MALBA</name>
<evidence type="ECO:0000313" key="2">
    <source>
        <dbReference type="EMBL" id="TQD86656.1"/>
    </source>
</evidence>
<accession>A0A540LJK5</accession>
<dbReference type="AlphaFoldDB" id="A0A540LJK5"/>